<evidence type="ECO:0000313" key="1">
    <source>
        <dbReference type="EMBL" id="MBC2669171.1"/>
    </source>
</evidence>
<dbReference type="EMBL" id="JACLAX010000007">
    <property type="protein sequence ID" value="MBC2669171.1"/>
    <property type="molecule type" value="Genomic_DNA"/>
</dbReference>
<protein>
    <recommendedName>
        <fullName evidence="3">Restriction endonuclease type IV Mrr domain-containing protein</fullName>
    </recommendedName>
</protein>
<dbReference type="Proteomes" id="UP000551327">
    <property type="component" value="Unassembled WGS sequence"/>
</dbReference>
<accession>A0A7X1FY49</accession>
<gene>
    <name evidence="1" type="ORF">H7F53_08445</name>
</gene>
<keyword evidence="2" id="KW-1185">Reference proteome</keyword>
<dbReference type="RefSeq" id="WP_185679066.1">
    <property type="nucleotide sequence ID" value="NZ_JACLAX010000007.1"/>
</dbReference>
<reference evidence="1 2" key="1">
    <citation type="submission" date="2020-08" db="EMBL/GenBank/DDBJ databases">
        <title>The genome sequence of type strain Novosphingobium piscinae KCTC 42194.</title>
        <authorList>
            <person name="Liu Y."/>
        </authorList>
    </citation>
    <scope>NUCLEOTIDE SEQUENCE [LARGE SCALE GENOMIC DNA]</scope>
    <source>
        <strain evidence="1 2">KCTC 42194</strain>
    </source>
</reference>
<evidence type="ECO:0008006" key="3">
    <source>
        <dbReference type="Google" id="ProtNLM"/>
    </source>
</evidence>
<organism evidence="1 2">
    <name type="scientific">Novosphingobium piscinae</name>
    <dbReference type="NCBI Taxonomy" id="1507448"/>
    <lineage>
        <taxon>Bacteria</taxon>
        <taxon>Pseudomonadati</taxon>
        <taxon>Pseudomonadota</taxon>
        <taxon>Alphaproteobacteria</taxon>
        <taxon>Sphingomonadales</taxon>
        <taxon>Sphingomonadaceae</taxon>
        <taxon>Novosphingobium</taxon>
    </lineage>
</organism>
<name>A0A7X1FY49_9SPHN</name>
<sequence>MGSRRRNQRVSKVFNLRRSQATLDFVDVDIERDTRVFISPRALTLMQTDWGDGCVSLIQNFFERVIQLIKDGKDRAAEALLQELREPNETHLGMSREKSRGRALGNESAHDVWTALSQSAAAKSGLIRDLEDTVLLIPGISVDIVSDITTNIIRGPLIEYTQEQANQIGIPLEQGIPSGPMWHPSRGEWITQFVDLPMTKTGKLLLVPKAIVRRTSLYDTQYFYRHYMLEEMQREELKAGSALVTMLKKGPKVHKKDLIEKYGSNKKAVIEQTLKRPDVLDEYRNEVGKRPFLPLSHEDLDHVEGDKPTDWDALLTAVTSLRTGAEHASAYEKTIEALLTALFYPDLVHPVYQHEIHQGRKRIDIKYTNMAGVGFFEWLAKHYMAPQIFVECKNYRSEVANPELDQLSGRFGRSRGNVGILVARRFDDKARFEQRCRDTALDGRGYIIALDDDDLTALVAARRIEKEPQYREYPILRQRFDAIIS</sequence>
<comment type="caution">
    <text evidence="1">The sequence shown here is derived from an EMBL/GenBank/DDBJ whole genome shotgun (WGS) entry which is preliminary data.</text>
</comment>
<dbReference type="AlphaFoldDB" id="A0A7X1FY49"/>
<evidence type="ECO:0000313" key="2">
    <source>
        <dbReference type="Proteomes" id="UP000551327"/>
    </source>
</evidence>
<proteinExistence type="predicted"/>